<dbReference type="GO" id="GO:0003676">
    <property type="term" value="F:nucleic acid binding"/>
    <property type="evidence" value="ECO:0007669"/>
    <property type="project" value="InterPro"/>
</dbReference>
<name>A0A2G3ABS8_CAPAN</name>
<reference evidence="5 6" key="1">
    <citation type="journal article" date="2014" name="Nat. Genet.">
        <title>Genome sequence of the hot pepper provides insights into the evolution of pungency in Capsicum species.</title>
        <authorList>
            <person name="Kim S."/>
            <person name="Park M."/>
            <person name="Yeom S.I."/>
            <person name="Kim Y.M."/>
            <person name="Lee J.M."/>
            <person name="Lee H.A."/>
            <person name="Seo E."/>
            <person name="Choi J."/>
            <person name="Cheong K."/>
            <person name="Kim K.T."/>
            <person name="Jung K."/>
            <person name="Lee G.W."/>
            <person name="Oh S.K."/>
            <person name="Bae C."/>
            <person name="Kim S.B."/>
            <person name="Lee H.Y."/>
            <person name="Kim S.Y."/>
            <person name="Kim M.S."/>
            <person name="Kang B.C."/>
            <person name="Jo Y.D."/>
            <person name="Yang H.B."/>
            <person name="Jeong H.J."/>
            <person name="Kang W.H."/>
            <person name="Kwon J.K."/>
            <person name="Shin C."/>
            <person name="Lim J.Y."/>
            <person name="Park J.H."/>
            <person name="Huh J.H."/>
            <person name="Kim J.S."/>
            <person name="Kim B.D."/>
            <person name="Cohen O."/>
            <person name="Paran I."/>
            <person name="Suh M.C."/>
            <person name="Lee S.B."/>
            <person name="Kim Y.K."/>
            <person name="Shin Y."/>
            <person name="Noh S.J."/>
            <person name="Park J."/>
            <person name="Seo Y.S."/>
            <person name="Kwon S.Y."/>
            <person name="Kim H.A."/>
            <person name="Park J.M."/>
            <person name="Kim H.J."/>
            <person name="Choi S.B."/>
            <person name="Bosland P.W."/>
            <person name="Reeves G."/>
            <person name="Jo S.H."/>
            <person name="Lee B.W."/>
            <person name="Cho H.T."/>
            <person name="Choi H.S."/>
            <person name="Lee M.S."/>
            <person name="Yu Y."/>
            <person name="Do Choi Y."/>
            <person name="Park B.S."/>
            <person name="van Deynze A."/>
            <person name="Ashrafi H."/>
            <person name="Hill T."/>
            <person name="Kim W.T."/>
            <person name="Pai H.S."/>
            <person name="Ahn H.K."/>
            <person name="Yeam I."/>
            <person name="Giovannoni J.J."/>
            <person name="Rose J.K."/>
            <person name="Sorensen I."/>
            <person name="Lee S.J."/>
            <person name="Kim R.W."/>
            <person name="Choi I.Y."/>
            <person name="Choi B.S."/>
            <person name="Lim J.S."/>
            <person name="Lee Y.H."/>
            <person name="Choi D."/>
        </authorList>
    </citation>
    <scope>NUCLEOTIDE SEQUENCE [LARGE SCALE GENOMIC DNA]</scope>
    <source>
        <strain evidence="6">cv. CM334</strain>
    </source>
</reference>
<keyword evidence="2" id="KW-0479">Metal-binding</keyword>
<keyword evidence="2" id="KW-0863">Zinc-finger</keyword>
<evidence type="ECO:0000259" key="4">
    <source>
        <dbReference type="PROSITE" id="PS50891"/>
    </source>
</evidence>
<dbReference type="EMBL" id="AYRZ02000002">
    <property type="protein sequence ID" value="PHT91712.1"/>
    <property type="molecule type" value="Genomic_DNA"/>
</dbReference>
<dbReference type="PROSITE" id="PS50158">
    <property type="entry name" value="ZF_CCHC"/>
    <property type="match status" value="1"/>
</dbReference>
<organism evidence="5 6">
    <name type="scientific">Capsicum annuum</name>
    <name type="common">Capsicum pepper</name>
    <dbReference type="NCBI Taxonomy" id="4072"/>
    <lineage>
        <taxon>Eukaryota</taxon>
        <taxon>Viridiplantae</taxon>
        <taxon>Streptophyta</taxon>
        <taxon>Embryophyta</taxon>
        <taxon>Tracheophyta</taxon>
        <taxon>Spermatophyta</taxon>
        <taxon>Magnoliopsida</taxon>
        <taxon>eudicotyledons</taxon>
        <taxon>Gunneridae</taxon>
        <taxon>Pentapetalae</taxon>
        <taxon>asterids</taxon>
        <taxon>lamiids</taxon>
        <taxon>Solanales</taxon>
        <taxon>Solanaceae</taxon>
        <taxon>Solanoideae</taxon>
        <taxon>Capsiceae</taxon>
        <taxon>Capsicum</taxon>
    </lineage>
</organism>
<keyword evidence="2" id="KW-0862">Zinc</keyword>
<sequence length="260" mass="29621">MAAPIIKCGACMDEGRNSGENCAWRPMFPPGGEENYRFLINYFGRPRLKREFRRTPVEQRPAHFEDLFQDALLEFAHRNNGGVARRFRAMEQTIVQQQAYIQFLLGQIPNNLQLQLQQANPQLNLNPPHPIGLQNQQAGLGQQVGIFQQVNPQLNLNPPHHIGLQKQEGKAPEVAPRTNPESKCYRCGGKGHWERACLTPKHLVKLYQASLKRSENDAETNFLLEDNIEPMDLDVSDYLANPEEQVNHPIGENNDIIRLC</sequence>
<dbReference type="Proteomes" id="UP000222542">
    <property type="component" value="Unassembled WGS sequence"/>
</dbReference>
<dbReference type="SUPFAM" id="SSF57756">
    <property type="entry name" value="Retrovirus zinc finger-like domains"/>
    <property type="match status" value="1"/>
</dbReference>
<evidence type="ECO:0000313" key="6">
    <source>
        <dbReference type="Proteomes" id="UP000222542"/>
    </source>
</evidence>
<comment type="similarity">
    <text evidence="1">Belongs to the LOB domain-containing protein family.</text>
</comment>
<evidence type="ECO:0000256" key="2">
    <source>
        <dbReference type="PROSITE-ProRule" id="PRU00047"/>
    </source>
</evidence>
<dbReference type="Pfam" id="PF03195">
    <property type="entry name" value="LOB"/>
    <property type="match status" value="1"/>
</dbReference>
<keyword evidence="6" id="KW-1185">Reference proteome</keyword>
<dbReference type="PROSITE" id="PS50891">
    <property type="entry name" value="LOB"/>
    <property type="match status" value="1"/>
</dbReference>
<evidence type="ECO:0000313" key="5">
    <source>
        <dbReference type="EMBL" id="PHT91712.1"/>
    </source>
</evidence>
<gene>
    <name evidence="5" type="ORF">T459_06825</name>
</gene>
<evidence type="ECO:0000259" key="3">
    <source>
        <dbReference type="PROSITE" id="PS50158"/>
    </source>
</evidence>
<dbReference type="InterPro" id="IPR004883">
    <property type="entry name" value="LOB"/>
</dbReference>
<feature type="domain" description="LOB" evidence="4">
    <location>
        <begin position="6"/>
        <end position="108"/>
    </location>
</feature>
<protein>
    <recommendedName>
        <fullName evidence="7">CCHC-type domain-containing protein</fullName>
    </recommendedName>
</protein>
<reference evidence="5 6" key="2">
    <citation type="journal article" date="2017" name="Genome Biol.">
        <title>New reference genome sequences of hot pepper reveal the massive evolution of plant disease-resistance genes by retroduplication.</title>
        <authorList>
            <person name="Kim S."/>
            <person name="Park J."/>
            <person name="Yeom S.I."/>
            <person name="Kim Y.M."/>
            <person name="Seo E."/>
            <person name="Kim K.T."/>
            <person name="Kim M.S."/>
            <person name="Lee J.M."/>
            <person name="Cheong K."/>
            <person name="Shin H.S."/>
            <person name="Kim S.B."/>
            <person name="Han K."/>
            <person name="Lee J."/>
            <person name="Park M."/>
            <person name="Lee H.A."/>
            <person name="Lee H.Y."/>
            <person name="Lee Y."/>
            <person name="Oh S."/>
            <person name="Lee J.H."/>
            <person name="Choi E."/>
            <person name="Choi E."/>
            <person name="Lee S.E."/>
            <person name="Jeon J."/>
            <person name="Kim H."/>
            <person name="Choi G."/>
            <person name="Song H."/>
            <person name="Lee J."/>
            <person name="Lee S.C."/>
            <person name="Kwon J.K."/>
            <person name="Lee H.Y."/>
            <person name="Koo N."/>
            <person name="Hong Y."/>
            <person name="Kim R.W."/>
            <person name="Kang W.H."/>
            <person name="Huh J.H."/>
            <person name="Kang B.C."/>
            <person name="Yang T.J."/>
            <person name="Lee Y.H."/>
            <person name="Bennetzen J.L."/>
            <person name="Choi D."/>
        </authorList>
    </citation>
    <scope>NUCLEOTIDE SEQUENCE [LARGE SCALE GENOMIC DNA]</scope>
    <source>
        <strain evidence="6">cv. CM334</strain>
    </source>
</reference>
<evidence type="ECO:0008006" key="7">
    <source>
        <dbReference type="Google" id="ProtNLM"/>
    </source>
</evidence>
<dbReference type="PANTHER" id="PTHR33325">
    <property type="entry name" value="ZINC FINGER, CCHC-TYPE-RELATED"/>
    <property type="match status" value="1"/>
</dbReference>
<dbReference type="Gramene" id="PHT91712">
    <property type="protein sequence ID" value="PHT91712"/>
    <property type="gene ID" value="T459_06825"/>
</dbReference>
<dbReference type="InterPro" id="IPR036875">
    <property type="entry name" value="Znf_CCHC_sf"/>
</dbReference>
<accession>A0A2G3ABS8</accession>
<feature type="domain" description="CCHC-type" evidence="3">
    <location>
        <begin position="183"/>
        <end position="197"/>
    </location>
</feature>
<dbReference type="InterPro" id="IPR001878">
    <property type="entry name" value="Znf_CCHC"/>
</dbReference>
<dbReference type="Gene3D" id="4.10.60.10">
    <property type="entry name" value="Zinc finger, CCHC-type"/>
    <property type="match status" value="1"/>
</dbReference>
<evidence type="ECO:0000256" key="1">
    <source>
        <dbReference type="ARBA" id="ARBA00005474"/>
    </source>
</evidence>
<proteinExistence type="inferred from homology"/>
<comment type="caution">
    <text evidence="5">The sequence shown here is derived from an EMBL/GenBank/DDBJ whole genome shotgun (WGS) entry which is preliminary data.</text>
</comment>
<dbReference type="AlphaFoldDB" id="A0A2G3ABS8"/>
<dbReference type="PANTHER" id="PTHR33325:SF11">
    <property type="entry name" value="COLD SHOCK DOMAIN-CONTAINING PROTEIN 4-LIKE"/>
    <property type="match status" value="1"/>
</dbReference>
<dbReference type="GO" id="GO:0008270">
    <property type="term" value="F:zinc ion binding"/>
    <property type="evidence" value="ECO:0007669"/>
    <property type="project" value="UniProtKB-KW"/>
</dbReference>